<evidence type="ECO:0000313" key="1">
    <source>
        <dbReference type="EMBL" id="KFF00451.1"/>
    </source>
</evidence>
<dbReference type="AlphaFoldDB" id="A0A085Z7N7"/>
<evidence type="ECO:0000313" key="2">
    <source>
        <dbReference type="Proteomes" id="UP000028713"/>
    </source>
</evidence>
<gene>
    <name evidence="1" type="ORF">IX39_07335</name>
</gene>
<sequence length="61" mass="7048">MERRGNWVEIPNCPRNCKSHIKFLQKTTAKAGRCRKAKVRRPARILIINKMIAFGGKANRL</sequence>
<organism evidence="1 2">
    <name type="scientific">Chryseobacterium formosense</name>
    <dbReference type="NCBI Taxonomy" id="236814"/>
    <lineage>
        <taxon>Bacteria</taxon>
        <taxon>Pseudomonadati</taxon>
        <taxon>Bacteroidota</taxon>
        <taxon>Flavobacteriia</taxon>
        <taxon>Flavobacteriales</taxon>
        <taxon>Weeksellaceae</taxon>
        <taxon>Chryseobacterium group</taxon>
        <taxon>Chryseobacterium</taxon>
    </lineage>
</organism>
<name>A0A085Z7N7_9FLAO</name>
<accession>A0A085Z7N7</accession>
<proteinExistence type="predicted"/>
<comment type="caution">
    <text evidence="1">The sequence shown here is derived from an EMBL/GenBank/DDBJ whole genome shotgun (WGS) entry which is preliminary data.</text>
</comment>
<dbReference type="EMBL" id="JPRP01000001">
    <property type="protein sequence ID" value="KFF00451.1"/>
    <property type="molecule type" value="Genomic_DNA"/>
</dbReference>
<dbReference type="STRING" id="236814.IX39_07335"/>
<reference evidence="1 2" key="1">
    <citation type="submission" date="2014-07" db="EMBL/GenBank/DDBJ databases">
        <title>Genome of Chryseobacterium formosense LMG 24722.</title>
        <authorList>
            <person name="Pipes S.E."/>
            <person name="Stropko S.J."/>
            <person name="Newman J.D."/>
        </authorList>
    </citation>
    <scope>NUCLEOTIDE SEQUENCE [LARGE SCALE GENOMIC DNA]</scope>
    <source>
        <strain evidence="1 2">LMG 24722</strain>
    </source>
</reference>
<protein>
    <submittedName>
        <fullName evidence="1">Uncharacterized protein</fullName>
    </submittedName>
</protein>
<dbReference type="Proteomes" id="UP000028713">
    <property type="component" value="Unassembled WGS sequence"/>
</dbReference>
<keyword evidence="2" id="KW-1185">Reference proteome</keyword>